<name>A0AAX3J0Y6_9GAMM</name>
<evidence type="ECO:0000256" key="7">
    <source>
        <dbReference type="SAM" id="Phobius"/>
    </source>
</evidence>
<dbReference type="EMBL" id="CABWMH010000004">
    <property type="protein sequence ID" value="VXB12042.1"/>
    <property type="molecule type" value="Genomic_DNA"/>
</dbReference>
<evidence type="ECO:0000256" key="3">
    <source>
        <dbReference type="ARBA" id="ARBA00022475"/>
    </source>
</evidence>
<comment type="subcellular location">
    <subcellularLocation>
        <location evidence="1">Cell membrane</location>
        <topology evidence="1">Multi-pass membrane protein</topology>
    </subcellularLocation>
</comment>
<keyword evidence="3" id="KW-1003">Cell membrane</keyword>
<dbReference type="Proteomes" id="UP000433737">
    <property type="component" value="Unassembled WGS sequence"/>
</dbReference>
<proteinExistence type="inferred from homology"/>
<feature type="transmembrane region" description="Helical" evidence="7">
    <location>
        <begin position="189"/>
        <end position="210"/>
    </location>
</feature>
<sequence>MASLARYFRTSAGKVALTNGVTATSLPLHEHLILTEYLYSNEHIMAIRESSLNSAKWSLLSSIKIIGIGVLQLSLLAQILQANELNLLAIAVLALLAIDTLADRGFSNTIIRRCMLSINDLSILYWGNMLMGAAVFGLLFVSSHLLNRMFDQPELALMLEMVSVVFIIIPQGQQYRAILQREKQYTRIAFAETSSVLAGLSVTLFTVWLTPSVLCAIWGYLAMASIRMLIYCYYGRSWFQPEYRFSLKKFSQIRARNK</sequence>
<protein>
    <submittedName>
        <fullName evidence="8">PST family transport protein</fullName>
    </submittedName>
</protein>
<reference evidence="8 9" key="1">
    <citation type="submission" date="2019-10" db="EMBL/GenBank/DDBJ databases">
        <authorList>
            <person name="Karimi E."/>
        </authorList>
    </citation>
    <scope>NUCLEOTIDE SEQUENCE [LARGE SCALE GENOMIC DNA]</scope>
    <source>
        <strain evidence="8">Pantoea sp. 111</strain>
    </source>
</reference>
<feature type="transmembrane region" description="Helical" evidence="7">
    <location>
        <begin position="57"/>
        <end position="79"/>
    </location>
</feature>
<keyword evidence="4 7" id="KW-0812">Transmembrane</keyword>
<dbReference type="AlphaFoldDB" id="A0AAX3J0Y6"/>
<feature type="transmembrane region" description="Helical" evidence="7">
    <location>
        <begin position="85"/>
        <end position="102"/>
    </location>
</feature>
<evidence type="ECO:0000256" key="5">
    <source>
        <dbReference type="ARBA" id="ARBA00022989"/>
    </source>
</evidence>
<keyword evidence="5 7" id="KW-1133">Transmembrane helix</keyword>
<evidence type="ECO:0000256" key="6">
    <source>
        <dbReference type="ARBA" id="ARBA00023136"/>
    </source>
</evidence>
<evidence type="ECO:0000313" key="9">
    <source>
        <dbReference type="Proteomes" id="UP000433737"/>
    </source>
</evidence>
<evidence type="ECO:0000256" key="4">
    <source>
        <dbReference type="ARBA" id="ARBA00022692"/>
    </source>
</evidence>
<keyword evidence="6 7" id="KW-0472">Membrane</keyword>
<feature type="transmembrane region" description="Helical" evidence="7">
    <location>
        <begin position="216"/>
        <end position="234"/>
    </location>
</feature>
<dbReference type="Pfam" id="PF13440">
    <property type="entry name" value="Polysacc_synt_3"/>
    <property type="match status" value="1"/>
</dbReference>
<dbReference type="GO" id="GO:0005886">
    <property type="term" value="C:plasma membrane"/>
    <property type="evidence" value="ECO:0007669"/>
    <property type="project" value="UniProtKB-SubCell"/>
</dbReference>
<comment type="similarity">
    <text evidence="2">Belongs to the polysaccharide synthase family.</text>
</comment>
<evidence type="ECO:0000313" key="8">
    <source>
        <dbReference type="EMBL" id="VXB12042.1"/>
    </source>
</evidence>
<evidence type="ECO:0000256" key="2">
    <source>
        <dbReference type="ARBA" id="ARBA00007430"/>
    </source>
</evidence>
<comment type="caution">
    <text evidence="8">The sequence shown here is derived from an EMBL/GenBank/DDBJ whole genome shotgun (WGS) entry which is preliminary data.</text>
</comment>
<gene>
    <name evidence="8" type="ORF">PANT111_120029</name>
</gene>
<dbReference type="PANTHER" id="PTHR30250">
    <property type="entry name" value="PST FAMILY PREDICTED COLANIC ACID TRANSPORTER"/>
    <property type="match status" value="1"/>
</dbReference>
<dbReference type="InterPro" id="IPR050833">
    <property type="entry name" value="Poly_Biosynth_Transport"/>
</dbReference>
<feature type="transmembrane region" description="Helical" evidence="7">
    <location>
        <begin position="123"/>
        <end position="146"/>
    </location>
</feature>
<accession>A0AAX3J0Y6</accession>
<organism evidence="8 9">
    <name type="scientific">Pantoea brenneri</name>
    <dbReference type="NCBI Taxonomy" id="472694"/>
    <lineage>
        <taxon>Bacteria</taxon>
        <taxon>Pseudomonadati</taxon>
        <taxon>Pseudomonadota</taxon>
        <taxon>Gammaproteobacteria</taxon>
        <taxon>Enterobacterales</taxon>
        <taxon>Erwiniaceae</taxon>
        <taxon>Pantoea</taxon>
    </lineage>
</organism>
<evidence type="ECO:0000256" key="1">
    <source>
        <dbReference type="ARBA" id="ARBA00004651"/>
    </source>
</evidence>
<dbReference type="PANTHER" id="PTHR30250:SF10">
    <property type="entry name" value="LIPOPOLYSACCHARIDE BIOSYNTHESIS PROTEIN WZXC"/>
    <property type="match status" value="1"/>
</dbReference>
<feature type="transmembrane region" description="Helical" evidence="7">
    <location>
        <begin position="152"/>
        <end position="169"/>
    </location>
</feature>